<name>A0AA49JJ54_9BACT</name>
<protein>
    <submittedName>
        <fullName evidence="9">ABC transporter permease</fullName>
    </submittedName>
</protein>
<evidence type="ECO:0000256" key="5">
    <source>
        <dbReference type="ARBA" id="ARBA00023136"/>
    </source>
</evidence>
<feature type="domain" description="MacB-like periplasmic core" evidence="8">
    <location>
        <begin position="582"/>
        <end position="693"/>
    </location>
</feature>
<dbReference type="PANTHER" id="PTHR30572">
    <property type="entry name" value="MEMBRANE COMPONENT OF TRANSPORTER-RELATED"/>
    <property type="match status" value="1"/>
</dbReference>
<evidence type="ECO:0000256" key="4">
    <source>
        <dbReference type="ARBA" id="ARBA00022989"/>
    </source>
</evidence>
<reference evidence="9" key="1">
    <citation type="journal article" date="2023" name="Comput. Struct. Biotechnol. J.">
        <title>Discovery of a novel marine Bacteroidetes with a rich repertoire of carbohydrate-active enzymes.</title>
        <authorList>
            <person name="Chen B."/>
            <person name="Liu G."/>
            <person name="Chen Q."/>
            <person name="Wang H."/>
            <person name="Liu L."/>
            <person name="Tang K."/>
        </authorList>
    </citation>
    <scope>NUCLEOTIDE SEQUENCE</scope>
    <source>
        <strain evidence="9">TK19036</strain>
    </source>
</reference>
<dbReference type="AlphaFoldDB" id="A0AA49JJ54"/>
<keyword evidence="5 6" id="KW-0472">Membrane</keyword>
<evidence type="ECO:0000256" key="1">
    <source>
        <dbReference type="ARBA" id="ARBA00004651"/>
    </source>
</evidence>
<dbReference type="InterPro" id="IPR025857">
    <property type="entry name" value="MacB_PCD"/>
</dbReference>
<dbReference type="InterPro" id="IPR047699">
    <property type="entry name" value="Permease_put_prefix"/>
</dbReference>
<evidence type="ECO:0000256" key="2">
    <source>
        <dbReference type="ARBA" id="ARBA00022475"/>
    </source>
</evidence>
<dbReference type="Pfam" id="PF12704">
    <property type="entry name" value="MacB_PCD"/>
    <property type="match status" value="2"/>
</dbReference>
<feature type="transmembrane region" description="Helical" evidence="6">
    <location>
        <begin position="432"/>
        <end position="454"/>
    </location>
</feature>
<organism evidence="9">
    <name type="scientific">Roseihalotalea indica</name>
    <dbReference type="NCBI Taxonomy" id="2867963"/>
    <lineage>
        <taxon>Bacteria</taxon>
        <taxon>Pseudomonadati</taxon>
        <taxon>Bacteroidota</taxon>
        <taxon>Cytophagia</taxon>
        <taxon>Cytophagales</taxon>
        <taxon>Catalimonadaceae</taxon>
        <taxon>Roseihalotalea</taxon>
    </lineage>
</organism>
<feature type="transmembrane region" description="Helical" evidence="6">
    <location>
        <begin position="811"/>
        <end position="835"/>
    </location>
</feature>
<feature type="transmembrane region" description="Helical" evidence="6">
    <location>
        <begin position="101"/>
        <end position="121"/>
    </location>
</feature>
<gene>
    <name evidence="9" type="ORF">K4G66_07425</name>
</gene>
<dbReference type="PANTHER" id="PTHR30572:SF18">
    <property type="entry name" value="ABC-TYPE MACROLIDE FAMILY EXPORT SYSTEM PERMEASE COMPONENT 2"/>
    <property type="match status" value="1"/>
</dbReference>
<dbReference type="Pfam" id="PF02687">
    <property type="entry name" value="FtsX"/>
    <property type="match status" value="2"/>
</dbReference>
<feature type="transmembrane region" description="Helical" evidence="6">
    <location>
        <begin position="855"/>
        <end position="873"/>
    </location>
</feature>
<feature type="transmembrane region" description="Helical" evidence="6">
    <location>
        <begin position="381"/>
        <end position="403"/>
    </location>
</feature>
<sequence length="890" mass="100224">MSNESKHIESPPSWANRFLRWYCRPELLEEIEGDLHEVFQRRIAAKGVRKAKTFYWLNVLMFFQPAYIRKRKNHTTNHTAMFKNYFKVSWRNLTRQKMYSAIKIGGLTLGVAACLLIALFIRHELSYDQQYPDADRIYRVVGVYNIQGETTKTTYFPAPLATVLPEDFPEVEAAGHFIGSELIGPKSKLVRRADKAENIYEEGFVYADQELLNVLQPHFLQGDLSQALTEPHTLVLSQSKADKYFPRENPLGKTLILNDDESQPYIIRGVFEDFPATSHFQYDFLLTLTDTESFTGDHTVWRRNIFHTYAKVRAGTNATQLASKLTEGIVKTYMVAGWKEGGLANAEDLAKNVSIELQPISDIHLYSKGIQDGFSHGDIRFVWLFGAIAGFILIIASINFINLSTAKATKRAKEVGLRKVVGSFRINLISQFLTESVLFSVVSFILAGLLAWLLLPYFNELAAKSLVFPWKEWWFLPLMAAVAVLVGILAGLYPSLYLSGFQPIKVLKGRLQSGGKNSRMRSTLVIFQFTTSIVLIIGTFIIYQQLDFILTKDVGFDKEQVLLIQGVDALDEQLPSFKNELLTLSGVEHVSISNFLPVTGTMRSGTSFWKTGREETDSPLDGQLWQVDPDYISTMGMELIAGRNFNSEIASDSQAVVINQTMARELGMDDPVGQEITGGGWPAMPVIGVVKDFHFEPLTEDIKPLSLSMGRGGSVASVKVNTSDISEAIAAITAVWERFSPNEPFQYSFLDQSYARMYSDVQRMGRIFTSFAVLAIIIACLGLFALSAFMIEQRRKEISVRLILGASLSQVFRLLTQSYLALVLISLLIATPIAWYLMQRWLEDYAYRIPIRWDVFLLAGLIGVVIAVLTISYQSIRATLINPVDNLRNE</sequence>
<evidence type="ECO:0000256" key="3">
    <source>
        <dbReference type="ARBA" id="ARBA00022692"/>
    </source>
</evidence>
<dbReference type="EMBL" id="CP120682">
    <property type="protein sequence ID" value="WKN38532.1"/>
    <property type="molecule type" value="Genomic_DNA"/>
</dbReference>
<keyword evidence="4 6" id="KW-1133">Transmembrane helix</keyword>
<feature type="transmembrane region" description="Helical" evidence="6">
    <location>
        <begin position="474"/>
        <end position="501"/>
    </location>
</feature>
<accession>A0AA49JJ54</accession>
<evidence type="ECO:0000313" key="9">
    <source>
        <dbReference type="EMBL" id="WKN38532.1"/>
    </source>
</evidence>
<dbReference type="InterPro" id="IPR003838">
    <property type="entry name" value="ABC3_permease_C"/>
</dbReference>
<feature type="domain" description="ABC3 transporter permease C-terminal" evidence="7">
    <location>
        <begin position="770"/>
        <end position="883"/>
    </location>
</feature>
<feature type="domain" description="MacB-like periplasmic core" evidence="8">
    <location>
        <begin position="100"/>
        <end position="326"/>
    </location>
</feature>
<proteinExistence type="predicted"/>
<evidence type="ECO:0000259" key="8">
    <source>
        <dbReference type="Pfam" id="PF12704"/>
    </source>
</evidence>
<dbReference type="GO" id="GO:0022857">
    <property type="term" value="F:transmembrane transporter activity"/>
    <property type="evidence" value="ECO:0007669"/>
    <property type="project" value="TreeGrafter"/>
</dbReference>
<dbReference type="NCBIfam" id="NF038404">
    <property type="entry name" value="perm_prefix_2"/>
    <property type="match status" value="1"/>
</dbReference>
<feature type="transmembrane region" description="Helical" evidence="6">
    <location>
        <begin position="522"/>
        <end position="543"/>
    </location>
</feature>
<evidence type="ECO:0000256" key="6">
    <source>
        <dbReference type="SAM" id="Phobius"/>
    </source>
</evidence>
<dbReference type="GO" id="GO:0005886">
    <property type="term" value="C:plasma membrane"/>
    <property type="evidence" value="ECO:0007669"/>
    <property type="project" value="UniProtKB-SubCell"/>
</dbReference>
<reference evidence="9" key="2">
    <citation type="journal article" date="2024" name="Antonie Van Leeuwenhoek">
        <title>Roseihalotalea indica gen. nov., sp. nov., a halophilic Bacteroidetes from mesopelagic Southwest Indian Ocean with higher carbohydrate metabolic potential.</title>
        <authorList>
            <person name="Chen B."/>
            <person name="Zhang M."/>
            <person name="Lin D."/>
            <person name="Ye J."/>
            <person name="Tang K."/>
        </authorList>
    </citation>
    <scope>NUCLEOTIDE SEQUENCE</scope>
    <source>
        <strain evidence="9">TK19036</strain>
    </source>
</reference>
<comment type="subcellular location">
    <subcellularLocation>
        <location evidence="1">Cell membrane</location>
        <topology evidence="1">Multi-pass membrane protein</topology>
    </subcellularLocation>
</comment>
<keyword evidence="3 6" id="KW-0812">Transmembrane</keyword>
<dbReference type="InterPro" id="IPR050250">
    <property type="entry name" value="Macrolide_Exporter_MacB"/>
</dbReference>
<keyword evidence="2" id="KW-1003">Cell membrane</keyword>
<evidence type="ECO:0000259" key="7">
    <source>
        <dbReference type="Pfam" id="PF02687"/>
    </source>
</evidence>
<feature type="domain" description="ABC3 transporter permease C-terminal" evidence="7">
    <location>
        <begin position="387"/>
        <end position="502"/>
    </location>
</feature>
<feature type="transmembrane region" description="Helical" evidence="6">
    <location>
        <begin position="767"/>
        <end position="791"/>
    </location>
</feature>